<dbReference type="Gene3D" id="3.30.300.20">
    <property type="match status" value="1"/>
</dbReference>
<dbReference type="InterPro" id="IPR016484">
    <property type="entry name" value="GTPase_Der"/>
</dbReference>
<evidence type="ECO:0000256" key="3">
    <source>
        <dbReference type="ARBA" id="ARBA00022517"/>
    </source>
</evidence>
<dbReference type="Gene3D" id="3.40.50.300">
    <property type="entry name" value="P-loop containing nucleotide triphosphate hydrolases"/>
    <property type="match status" value="2"/>
</dbReference>
<feature type="binding site" evidence="9">
    <location>
        <begin position="11"/>
        <end position="18"/>
    </location>
    <ligand>
        <name>GTP</name>
        <dbReference type="ChEBI" id="CHEBI:37565"/>
        <label>1</label>
    </ligand>
</feature>
<dbReference type="InterPro" id="IPR027417">
    <property type="entry name" value="P-loop_NTPase"/>
</dbReference>
<dbReference type="InterPro" id="IPR031166">
    <property type="entry name" value="G_ENGA"/>
</dbReference>
<keyword evidence="6 9" id="KW-0342">GTP-binding</keyword>
<dbReference type="PROSITE" id="PS51712">
    <property type="entry name" value="G_ENGA"/>
    <property type="match status" value="2"/>
</dbReference>
<comment type="caution">
    <text evidence="13">The sequence shown here is derived from an EMBL/GenBank/DDBJ whole genome shotgun (WGS) entry which is preliminary data.</text>
</comment>
<evidence type="ECO:0000313" key="14">
    <source>
        <dbReference type="Proteomes" id="UP000282654"/>
    </source>
</evidence>
<dbReference type="FunFam" id="3.40.50.300:FF:000040">
    <property type="entry name" value="GTPase Der"/>
    <property type="match status" value="1"/>
</dbReference>
<dbReference type="RefSeq" id="WP_123931847.1">
    <property type="nucleotide sequence ID" value="NZ_RKRE01000003.1"/>
</dbReference>
<dbReference type="InterPro" id="IPR005225">
    <property type="entry name" value="Small_GTP-bd"/>
</dbReference>
<dbReference type="Pfam" id="PF14714">
    <property type="entry name" value="KH_dom-like"/>
    <property type="match status" value="1"/>
</dbReference>
<dbReference type="PRINTS" id="PR00326">
    <property type="entry name" value="GTP1OBG"/>
</dbReference>
<dbReference type="InterPro" id="IPR003593">
    <property type="entry name" value="AAA+_ATPase"/>
</dbReference>
<dbReference type="CDD" id="cd01894">
    <property type="entry name" value="EngA1"/>
    <property type="match status" value="1"/>
</dbReference>
<dbReference type="PIRSF" id="PIRSF006485">
    <property type="entry name" value="GTP-binding_EngA"/>
    <property type="match status" value="1"/>
</dbReference>
<dbReference type="Proteomes" id="UP000282654">
    <property type="component" value="Unassembled WGS sequence"/>
</dbReference>
<dbReference type="SMART" id="SM00382">
    <property type="entry name" value="AAA"/>
    <property type="match status" value="2"/>
</dbReference>
<dbReference type="InterPro" id="IPR006073">
    <property type="entry name" value="GTP-bd"/>
</dbReference>
<dbReference type="InterPro" id="IPR032859">
    <property type="entry name" value="KH_dom-like"/>
</dbReference>
<dbReference type="PANTHER" id="PTHR43834:SF6">
    <property type="entry name" value="GTPASE DER"/>
    <property type="match status" value="1"/>
</dbReference>
<dbReference type="EMBL" id="RKRE01000003">
    <property type="protein sequence ID" value="RPF43030.1"/>
    <property type="molecule type" value="Genomic_DNA"/>
</dbReference>
<dbReference type="HAMAP" id="MF_00195">
    <property type="entry name" value="GTPase_Der"/>
    <property type="match status" value="1"/>
</dbReference>
<sequence length="442" mass="47907">MGEKPVVVIVGRPNVGKSTLFNRLVGERAAIVEAEPGVTRDRIYREAEWSGREFLLVDTGGVVAAPEGAIEAGIRRQVAQALEKADLALFVVDAGTGLMPEDRVVADLLRRAGKPVLLVANKVDRFDPPPALGEFYALGMGEPLPVSAAQGLNTGDLLDAIVARLPEKSSRQVGEEALRVAIVGRPNVGKSSLVNAILGAERVIVSEIPGTTRDAVDTPFQRGGKSYVLIDTAGIRRKSRIDLPVERYSVLRARKAIDRAQVAVLVLDALEGVTTQDQRIAGMIEEAGRAVVVVVNKWDLVPAERRDAAAFREAIGYALDFIGYAPVVFTVATAGKGIGRLIEAVDTAAANACRRVPAGEFNALLQEATLRNPPPQAAGKRLKIFHGSQVGTNPPVFLLYVNDPRLMHFSYRRYLENQLRAAYDFTGTPVRFKLRRKREKKA</sequence>
<dbReference type="CDD" id="cd01895">
    <property type="entry name" value="EngA2"/>
    <property type="match status" value="1"/>
</dbReference>
<gene>
    <name evidence="9" type="primary">der</name>
    <name evidence="13" type="ORF">EDD75_2149</name>
</gene>
<dbReference type="GO" id="GO:0005525">
    <property type="term" value="F:GTP binding"/>
    <property type="evidence" value="ECO:0007669"/>
    <property type="project" value="UniProtKB-UniRule"/>
</dbReference>
<evidence type="ECO:0000259" key="12">
    <source>
        <dbReference type="PROSITE" id="PS51712"/>
    </source>
</evidence>
<feature type="binding site" evidence="9">
    <location>
        <begin position="184"/>
        <end position="191"/>
    </location>
    <ligand>
        <name>GTP</name>
        <dbReference type="ChEBI" id="CHEBI:37565"/>
        <label>2</label>
    </ligand>
</feature>
<keyword evidence="5 9" id="KW-0547">Nucleotide-binding</keyword>
<feature type="binding site" evidence="9">
    <location>
        <begin position="121"/>
        <end position="124"/>
    </location>
    <ligand>
        <name>GTP</name>
        <dbReference type="ChEBI" id="CHEBI:37565"/>
        <label>1</label>
    </ligand>
</feature>
<reference evidence="13 14" key="1">
    <citation type="submission" date="2018-11" db="EMBL/GenBank/DDBJ databases">
        <title>Genomic Encyclopedia of Type Strains, Phase IV (KMG-IV): sequencing the most valuable type-strain genomes for metagenomic binning, comparative biology and taxonomic classification.</title>
        <authorList>
            <person name="Goeker M."/>
        </authorList>
    </citation>
    <scope>NUCLEOTIDE SEQUENCE [LARGE SCALE GENOMIC DNA]</scope>
    <source>
        <strain evidence="13 14">DSM 102936</strain>
    </source>
</reference>
<evidence type="ECO:0000256" key="4">
    <source>
        <dbReference type="ARBA" id="ARBA00022737"/>
    </source>
</evidence>
<dbReference type="AlphaFoldDB" id="A0A3N5AGP6"/>
<feature type="binding site" evidence="9">
    <location>
        <begin position="296"/>
        <end position="299"/>
    </location>
    <ligand>
        <name>GTP</name>
        <dbReference type="ChEBI" id="CHEBI:37565"/>
        <label>2</label>
    </ligand>
</feature>
<dbReference type="NCBIfam" id="TIGR03594">
    <property type="entry name" value="GTPase_EngA"/>
    <property type="match status" value="1"/>
</dbReference>
<evidence type="ECO:0000256" key="11">
    <source>
        <dbReference type="RuleBase" id="RU004481"/>
    </source>
</evidence>
<feature type="domain" description="EngA-type G" evidence="12">
    <location>
        <begin position="5"/>
        <end position="169"/>
    </location>
</feature>
<evidence type="ECO:0000256" key="5">
    <source>
        <dbReference type="ARBA" id="ARBA00022741"/>
    </source>
</evidence>
<feature type="binding site" evidence="9">
    <location>
        <begin position="231"/>
        <end position="235"/>
    </location>
    <ligand>
        <name>GTP</name>
        <dbReference type="ChEBI" id="CHEBI:37565"/>
        <label>2</label>
    </ligand>
</feature>
<evidence type="ECO:0000256" key="6">
    <source>
        <dbReference type="ARBA" id="ARBA00023134"/>
    </source>
</evidence>
<evidence type="ECO:0000313" key="13">
    <source>
        <dbReference type="EMBL" id="RPF43030.1"/>
    </source>
</evidence>
<evidence type="ECO:0000256" key="10">
    <source>
        <dbReference type="PROSITE-ProRule" id="PRU01049"/>
    </source>
</evidence>
<evidence type="ECO:0000256" key="1">
    <source>
        <dbReference type="ARBA" id="ARBA00008279"/>
    </source>
</evidence>
<protein>
    <recommendedName>
        <fullName evidence="2 9">GTPase Der</fullName>
    </recommendedName>
    <alternativeName>
        <fullName evidence="7 9">GTP-binding protein EngA</fullName>
    </alternativeName>
</protein>
<organism evidence="13 14">
    <name type="scientific">Thermodesulfitimonas autotrophica</name>
    <dbReference type="NCBI Taxonomy" id="1894989"/>
    <lineage>
        <taxon>Bacteria</taxon>
        <taxon>Bacillati</taxon>
        <taxon>Bacillota</taxon>
        <taxon>Clostridia</taxon>
        <taxon>Thermoanaerobacterales</taxon>
        <taxon>Thermoanaerobacteraceae</taxon>
        <taxon>Thermodesulfitimonas</taxon>
    </lineage>
</organism>
<evidence type="ECO:0000256" key="8">
    <source>
        <dbReference type="ARBA" id="ARBA00053470"/>
    </source>
</evidence>
<dbReference type="Pfam" id="PF01926">
    <property type="entry name" value="MMR_HSR1"/>
    <property type="match status" value="2"/>
</dbReference>
<accession>A0A3N5AGP6</accession>
<feature type="domain" description="EngA-type G" evidence="12">
    <location>
        <begin position="178"/>
        <end position="353"/>
    </location>
</feature>
<evidence type="ECO:0000256" key="2">
    <source>
        <dbReference type="ARBA" id="ARBA00020953"/>
    </source>
</evidence>
<dbReference type="GO" id="GO:0043022">
    <property type="term" value="F:ribosome binding"/>
    <property type="evidence" value="ECO:0007669"/>
    <property type="project" value="TreeGrafter"/>
</dbReference>
<comment type="similarity">
    <text evidence="1 9 10 11">Belongs to the TRAFAC class TrmE-Era-EngA-EngB-Septin-like GTPase superfamily. EngA (Der) GTPase family.</text>
</comment>
<dbReference type="FunFam" id="3.30.300.20:FF:000004">
    <property type="entry name" value="GTPase Der"/>
    <property type="match status" value="1"/>
</dbReference>
<dbReference type="FunFam" id="3.40.50.300:FF:000057">
    <property type="entry name" value="GTPase Der"/>
    <property type="match status" value="1"/>
</dbReference>
<evidence type="ECO:0000256" key="7">
    <source>
        <dbReference type="ARBA" id="ARBA00032345"/>
    </source>
</evidence>
<proteinExistence type="inferred from homology"/>
<keyword evidence="3 9" id="KW-0690">Ribosome biogenesis</keyword>
<dbReference type="OrthoDB" id="9805918at2"/>
<dbReference type="GO" id="GO:0042254">
    <property type="term" value="P:ribosome biogenesis"/>
    <property type="evidence" value="ECO:0007669"/>
    <property type="project" value="UniProtKB-KW"/>
</dbReference>
<dbReference type="NCBIfam" id="TIGR00231">
    <property type="entry name" value="small_GTP"/>
    <property type="match status" value="2"/>
</dbReference>
<dbReference type="SUPFAM" id="SSF52540">
    <property type="entry name" value="P-loop containing nucleoside triphosphate hydrolases"/>
    <property type="match status" value="2"/>
</dbReference>
<name>A0A3N5AGP6_9THEO</name>
<comment type="subunit">
    <text evidence="9">Associates with the 50S ribosomal subunit.</text>
</comment>
<dbReference type="PANTHER" id="PTHR43834">
    <property type="entry name" value="GTPASE DER"/>
    <property type="match status" value="1"/>
</dbReference>
<comment type="function">
    <text evidence="8 9 11">GTPase that plays an essential role in the late steps of ribosome biogenesis.</text>
</comment>
<keyword evidence="14" id="KW-1185">Reference proteome</keyword>
<feature type="binding site" evidence="9">
    <location>
        <begin position="58"/>
        <end position="62"/>
    </location>
    <ligand>
        <name>GTP</name>
        <dbReference type="ChEBI" id="CHEBI:37565"/>
        <label>1</label>
    </ligand>
</feature>
<dbReference type="InterPro" id="IPR015946">
    <property type="entry name" value="KH_dom-like_a/b"/>
</dbReference>
<keyword evidence="4 11" id="KW-0677">Repeat</keyword>
<evidence type="ECO:0000256" key="9">
    <source>
        <dbReference type="HAMAP-Rule" id="MF_00195"/>
    </source>
</evidence>